<evidence type="ECO:0000256" key="6">
    <source>
        <dbReference type="ARBA" id="ARBA00044122"/>
    </source>
</evidence>
<comment type="subunit">
    <text evidence="8">Component of the translation initiation factor 2B (eIF2B) complex which is a heterodecamer of two sets of five different subunits: alpha, beta, gamma, delta and epsilon. Subunits alpha, beta and delta comprise a regulatory subcomplex and subunits epsilon and gamma comprise a catalytic subcomplex. Within the complex, the hexameric regulatory complex resides at the center, with the two heterodimeric catalytic subcomplexes bound on opposite sides.</text>
</comment>
<evidence type="ECO:0000256" key="7">
    <source>
        <dbReference type="ARBA" id="ARBA00044228"/>
    </source>
</evidence>
<dbReference type="GO" id="GO:0005829">
    <property type="term" value="C:cytosol"/>
    <property type="evidence" value="ECO:0007669"/>
    <property type="project" value="UniProtKB-SubCell"/>
</dbReference>
<organism evidence="10 11">
    <name type="scientific">Parascaris univalens</name>
    <name type="common">Nematode worm</name>
    <dbReference type="NCBI Taxonomy" id="6257"/>
    <lineage>
        <taxon>Eukaryota</taxon>
        <taxon>Metazoa</taxon>
        <taxon>Ecdysozoa</taxon>
        <taxon>Nematoda</taxon>
        <taxon>Chromadorea</taxon>
        <taxon>Rhabditida</taxon>
        <taxon>Spirurina</taxon>
        <taxon>Ascaridomorpha</taxon>
        <taxon>Ascaridoidea</taxon>
        <taxon>Ascarididae</taxon>
        <taxon>Parascaris</taxon>
    </lineage>
</organism>
<evidence type="ECO:0000256" key="4">
    <source>
        <dbReference type="ARBA" id="ARBA00022540"/>
    </source>
</evidence>
<sequence length="369" mass="40818">IEHNELHPTLETVLKVEASGENHKTRMSPRSSAVDDINKHRRALLARLRARSNRDSSYEIAIESLNFMRKIVITGKYENVMELVELLKGEREKLAAAEPTEFVISNVVLSVLKMIREESERATLGSDEFSPYDSLNKLWNAPSLGDKDLGSRSLKKSAVAAINEFATEMEICRGNICAQAVDHICSSDVVITHGLSRSETLRAFFDAARTAHRTFRLLSVDDDCEHAEYLSSVDILSAMRHATRVIIAAAALLPDGSCLAAAGSLMMCLAAKRHSVPVSICAAFYKITPCFLPVLNLVPSMGSPAEFVQYWNDDSMSEALIINPLFDVIPSQLISLYISHTSAISPSHVYRLIGEYYHPDDISHLNASQ</sequence>
<keyword evidence="5" id="KW-0648">Protein biosynthesis</keyword>
<dbReference type="InterPro" id="IPR000649">
    <property type="entry name" value="IF-2B-related"/>
</dbReference>
<comment type="similarity">
    <text evidence="2 9">Belongs to the eIF-2B alpha/beta/delta subunits family.</text>
</comment>
<dbReference type="Proteomes" id="UP000887569">
    <property type="component" value="Unplaced"/>
</dbReference>
<dbReference type="PANTHER" id="PTHR45859">
    <property type="entry name" value="TRANSLATION INITIATION FACTOR EIF-2B SUBUNIT BETA"/>
    <property type="match status" value="1"/>
</dbReference>
<reference evidence="11" key="1">
    <citation type="submission" date="2022-11" db="UniProtKB">
        <authorList>
            <consortium name="WormBaseParasite"/>
        </authorList>
    </citation>
    <scope>IDENTIFICATION</scope>
</reference>
<dbReference type="SUPFAM" id="SSF100950">
    <property type="entry name" value="NagB/RpiA/CoA transferase-like"/>
    <property type="match status" value="1"/>
</dbReference>
<protein>
    <recommendedName>
        <fullName evidence="6">Translation initiation factor eIF2B subunit beta</fullName>
    </recommendedName>
    <alternativeName>
        <fullName evidence="7">eIF2B GDP-GTP exchange factor subunit beta</fullName>
    </alternativeName>
</protein>
<evidence type="ECO:0000313" key="11">
    <source>
        <dbReference type="WBParaSite" id="PgR009X_g022_t01"/>
    </source>
</evidence>
<keyword evidence="3" id="KW-0963">Cytoplasm</keyword>
<dbReference type="AlphaFoldDB" id="A0A915AIV9"/>
<comment type="subcellular location">
    <subcellularLocation>
        <location evidence="1">Cytoplasm</location>
        <location evidence="1">Cytosol</location>
    </subcellularLocation>
</comment>
<evidence type="ECO:0000256" key="2">
    <source>
        <dbReference type="ARBA" id="ARBA00007251"/>
    </source>
</evidence>
<dbReference type="Pfam" id="PF01008">
    <property type="entry name" value="IF-2B"/>
    <property type="match status" value="2"/>
</dbReference>
<dbReference type="WBParaSite" id="PgR009X_g022_t01">
    <property type="protein sequence ID" value="PgR009X_g022_t01"/>
    <property type="gene ID" value="PgR009X_g022"/>
</dbReference>
<evidence type="ECO:0000313" key="10">
    <source>
        <dbReference type="Proteomes" id="UP000887569"/>
    </source>
</evidence>
<dbReference type="InterPro" id="IPR037171">
    <property type="entry name" value="NagB/RpiA_transferase-like"/>
</dbReference>
<dbReference type="PANTHER" id="PTHR45859:SF1">
    <property type="entry name" value="TRANSLATION INITIATION FACTOR EIF-2B SUBUNIT BETA"/>
    <property type="match status" value="1"/>
</dbReference>
<evidence type="ECO:0000256" key="5">
    <source>
        <dbReference type="ARBA" id="ARBA00022917"/>
    </source>
</evidence>
<proteinExistence type="inferred from homology"/>
<dbReference type="InterPro" id="IPR042529">
    <property type="entry name" value="IF_2B-like_C"/>
</dbReference>
<evidence type="ECO:0000256" key="1">
    <source>
        <dbReference type="ARBA" id="ARBA00004514"/>
    </source>
</evidence>
<keyword evidence="10" id="KW-1185">Reference proteome</keyword>
<dbReference type="GO" id="GO:0003743">
    <property type="term" value="F:translation initiation factor activity"/>
    <property type="evidence" value="ECO:0007669"/>
    <property type="project" value="UniProtKB-KW"/>
</dbReference>
<keyword evidence="4" id="KW-0396">Initiation factor</keyword>
<name>A0A915AIV9_PARUN</name>
<dbReference type="GO" id="GO:0005851">
    <property type="term" value="C:eukaryotic translation initiation factor 2B complex"/>
    <property type="evidence" value="ECO:0007669"/>
    <property type="project" value="TreeGrafter"/>
</dbReference>
<evidence type="ECO:0000256" key="9">
    <source>
        <dbReference type="RuleBase" id="RU003814"/>
    </source>
</evidence>
<accession>A0A915AIV9</accession>
<dbReference type="Gene3D" id="3.40.50.10470">
    <property type="entry name" value="Translation initiation factor eif-2b, domain 2"/>
    <property type="match status" value="1"/>
</dbReference>
<evidence type="ECO:0000256" key="8">
    <source>
        <dbReference type="ARBA" id="ARBA00046432"/>
    </source>
</evidence>
<evidence type="ECO:0000256" key="3">
    <source>
        <dbReference type="ARBA" id="ARBA00022490"/>
    </source>
</evidence>
<dbReference type="InterPro" id="IPR051855">
    <property type="entry name" value="eIF2B_beta_subunit"/>
</dbReference>
<dbReference type="GO" id="GO:0005085">
    <property type="term" value="F:guanyl-nucleotide exchange factor activity"/>
    <property type="evidence" value="ECO:0007669"/>
    <property type="project" value="TreeGrafter"/>
</dbReference>